<organism evidence="2 3">
    <name type="scientific">Orchesella cincta</name>
    <name type="common">Springtail</name>
    <name type="synonym">Podura cincta</name>
    <dbReference type="NCBI Taxonomy" id="48709"/>
    <lineage>
        <taxon>Eukaryota</taxon>
        <taxon>Metazoa</taxon>
        <taxon>Ecdysozoa</taxon>
        <taxon>Arthropoda</taxon>
        <taxon>Hexapoda</taxon>
        <taxon>Collembola</taxon>
        <taxon>Entomobryomorpha</taxon>
        <taxon>Entomobryoidea</taxon>
        <taxon>Orchesellidae</taxon>
        <taxon>Orchesellinae</taxon>
        <taxon>Orchesella</taxon>
    </lineage>
</organism>
<sequence length="76" mass="8561">MYQDVNGTDEELTLSSIAGIFYILIVGLIAALLVSLLEFWHNSKKQAEKSKACLFLFTLLSTDIKHHFTECNHTST</sequence>
<feature type="transmembrane region" description="Helical" evidence="1">
    <location>
        <begin position="20"/>
        <end position="40"/>
    </location>
</feature>
<dbReference type="EMBL" id="LJIJ01000321">
    <property type="protein sequence ID" value="ODM98792.1"/>
    <property type="molecule type" value="Genomic_DNA"/>
</dbReference>
<reference evidence="2 3" key="1">
    <citation type="journal article" date="2016" name="Genome Biol. Evol.">
        <title>Gene Family Evolution Reflects Adaptation to Soil Environmental Stressors in the Genome of the Collembolan Orchesella cincta.</title>
        <authorList>
            <person name="Faddeeva-Vakhrusheva A."/>
            <person name="Derks M.F."/>
            <person name="Anvar S.Y."/>
            <person name="Agamennone V."/>
            <person name="Suring W."/>
            <person name="Smit S."/>
            <person name="van Straalen N.M."/>
            <person name="Roelofs D."/>
        </authorList>
    </citation>
    <scope>NUCLEOTIDE SEQUENCE [LARGE SCALE GENOMIC DNA]</scope>
    <source>
        <tissue evidence="2">Mixed pool</tissue>
    </source>
</reference>
<comment type="caution">
    <text evidence="2">The sequence shown here is derived from an EMBL/GenBank/DDBJ whole genome shotgun (WGS) entry which is preliminary data.</text>
</comment>
<keyword evidence="3" id="KW-1185">Reference proteome</keyword>
<keyword evidence="1" id="KW-0812">Transmembrane</keyword>
<keyword evidence="1" id="KW-1133">Transmembrane helix</keyword>
<proteinExistence type="predicted"/>
<dbReference type="Proteomes" id="UP000094527">
    <property type="component" value="Unassembled WGS sequence"/>
</dbReference>
<keyword evidence="2" id="KW-0675">Receptor</keyword>
<evidence type="ECO:0000313" key="3">
    <source>
        <dbReference type="Proteomes" id="UP000094527"/>
    </source>
</evidence>
<gene>
    <name evidence="2" type="ORF">Ocin01_07872</name>
</gene>
<evidence type="ECO:0000256" key="1">
    <source>
        <dbReference type="SAM" id="Phobius"/>
    </source>
</evidence>
<evidence type="ECO:0000313" key="2">
    <source>
        <dbReference type="EMBL" id="ODM98792.1"/>
    </source>
</evidence>
<name>A0A1D2N0K1_ORCCI</name>
<protein>
    <submittedName>
        <fullName evidence="2">Glutamate receptor 1</fullName>
    </submittedName>
</protein>
<keyword evidence="1" id="KW-0472">Membrane</keyword>
<accession>A0A1D2N0K1</accession>
<dbReference type="AlphaFoldDB" id="A0A1D2N0K1"/>